<protein>
    <submittedName>
        <fullName evidence="2">Uncharacterized protein</fullName>
    </submittedName>
</protein>
<accession>A0A395NZB7</accession>
<evidence type="ECO:0000313" key="2">
    <source>
        <dbReference type="EMBL" id="RFU81438.1"/>
    </source>
</evidence>
<evidence type="ECO:0000256" key="1">
    <source>
        <dbReference type="SAM" id="MobiDB-lite"/>
    </source>
</evidence>
<evidence type="ECO:0000313" key="3">
    <source>
        <dbReference type="Proteomes" id="UP000266272"/>
    </source>
</evidence>
<dbReference type="AlphaFoldDB" id="A0A395NZB7"/>
<proteinExistence type="predicted"/>
<feature type="region of interest" description="Disordered" evidence="1">
    <location>
        <begin position="1"/>
        <end position="96"/>
    </location>
</feature>
<keyword evidence="3" id="KW-1185">Reference proteome</keyword>
<name>A0A395NZB7_TRIAR</name>
<dbReference type="Proteomes" id="UP000266272">
    <property type="component" value="Unassembled WGS sequence"/>
</dbReference>
<feature type="compositionally biased region" description="Basic and acidic residues" evidence="1">
    <location>
        <begin position="60"/>
        <end position="80"/>
    </location>
</feature>
<dbReference type="OrthoDB" id="4825861at2759"/>
<gene>
    <name evidence="2" type="ORF">TARUN_750</name>
</gene>
<comment type="caution">
    <text evidence="2">The sequence shown here is derived from an EMBL/GenBank/DDBJ whole genome shotgun (WGS) entry which is preliminary data.</text>
</comment>
<feature type="compositionally biased region" description="Low complexity" evidence="1">
    <location>
        <begin position="19"/>
        <end position="59"/>
    </location>
</feature>
<organism evidence="2 3">
    <name type="scientific">Trichoderma arundinaceum</name>
    <dbReference type="NCBI Taxonomy" id="490622"/>
    <lineage>
        <taxon>Eukaryota</taxon>
        <taxon>Fungi</taxon>
        <taxon>Dikarya</taxon>
        <taxon>Ascomycota</taxon>
        <taxon>Pezizomycotina</taxon>
        <taxon>Sordariomycetes</taxon>
        <taxon>Hypocreomycetidae</taxon>
        <taxon>Hypocreales</taxon>
        <taxon>Hypocreaceae</taxon>
        <taxon>Trichoderma</taxon>
    </lineage>
</organism>
<feature type="compositionally biased region" description="Basic residues" evidence="1">
    <location>
        <begin position="1"/>
        <end position="11"/>
    </location>
</feature>
<sequence>MAIRERFRRALRRSDDSDTISQTDSNGDSSTRQSSSSESSAPQLSLKKTSSTLSRTFTFGRRDKEKDKEKEIAKKEEKDRKRNKGRTWKHPSEKPLTEQNLKHQEMLSHFTMTFGASDPSQIQDIDFDGISPCCTRNCSIDLGSPSQESL</sequence>
<dbReference type="EMBL" id="PXOA01000048">
    <property type="protein sequence ID" value="RFU81438.1"/>
    <property type="molecule type" value="Genomic_DNA"/>
</dbReference>
<reference evidence="2 3" key="1">
    <citation type="journal article" date="2018" name="PLoS Pathog.">
        <title>Evolution of structural diversity of trichothecenes, a family of toxins produced by plant pathogenic and entomopathogenic fungi.</title>
        <authorList>
            <person name="Proctor R.H."/>
            <person name="McCormick S.P."/>
            <person name="Kim H.S."/>
            <person name="Cardoza R.E."/>
            <person name="Stanley A.M."/>
            <person name="Lindo L."/>
            <person name="Kelly A."/>
            <person name="Brown D.W."/>
            <person name="Lee T."/>
            <person name="Vaughan M.M."/>
            <person name="Alexander N.J."/>
            <person name="Busman M."/>
            <person name="Gutierrez S."/>
        </authorList>
    </citation>
    <scope>NUCLEOTIDE SEQUENCE [LARGE SCALE GENOMIC DNA]</scope>
    <source>
        <strain evidence="2 3">IBT 40837</strain>
    </source>
</reference>